<reference evidence="3" key="2">
    <citation type="submission" date="2023-06" db="EMBL/GenBank/DDBJ databases">
        <authorList>
            <consortium name="Lawrence Berkeley National Laboratory"/>
            <person name="Haridas S."/>
            <person name="Hensen N."/>
            <person name="Bonometti L."/>
            <person name="Westerberg I."/>
            <person name="Brannstrom I.O."/>
            <person name="Guillou S."/>
            <person name="Cros-Aarteil S."/>
            <person name="Calhoun S."/>
            <person name="Kuo A."/>
            <person name="Mondo S."/>
            <person name="Pangilinan J."/>
            <person name="Riley R."/>
            <person name="Labutti K."/>
            <person name="Andreopoulos B."/>
            <person name="Lipzen A."/>
            <person name="Chen C."/>
            <person name="Yanf M."/>
            <person name="Daum C."/>
            <person name="Ng V."/>
            <person name="Clum A."/>
            <person name="Steindorff A."/>
            <person name="Ohm R."/>
            <person name="Martin F."/>
            <person name="Silar P."/>
            <person name="Natvig D."/>
            <person name="Lalanne C."/>
            <person name="Gautier V."/>
            <person name="Ament-Velasquez S.L."/>
            <person name="Kruys A."/>
            <person name="Hutchinson M.I."/>
            <person name="Powell A.J."/>
            <person name="Barry K."/>
            <person name="Miller A.N."/>
            <person name="Grigoriev I.V."/>
            <person name="Debuchy R."/>
            <person name="Gladieux P."/>
            <person name="Thoren M.H."/>
            <person name="Johannesson H."/>
        </authorList>
    </citation>
    <scope>NUCLEOTIDE SEQUENCE</scope>
    <source>
        <strain evidence="3">CBS 560.94</strain>
    </source>
</reference>
<name>A0AAE0J066_9PEZI</name>
<evidence type="ECO:0000256" key="1">
    <source>
        <dbReference type="SAM" id="MobiDB-lite"/>
    </source>
</evidence>
<reference evidence="3" key="1">
    <citation type="journal article" date="2023" name="Mol. Phylogenet. Evol.">
        <title>Genome-scale phylogeny and comparative genomics of the fungal order Sordariales.</title>
        <authorList>
            <person name="Hensen N."/>
            <person name="Bonometti L."/>
            <person name="Westerberg I."/>
            <person name="Brannstrom I.O."/>
            <person name="Guillou S."/>
            <person name="Cros-Aarteil S."/>
            <person name="Calhoun S."/>
            <person name="Haridas S."/>
            <person name="Kuo A."/>
            <person name="Mondo S."/>
            <person name="Pangilinan J."/>
            <person name="Riley R."/>
            <person name="LaButti K."/>
            <person name="Andreopoulos B."/>
            <person name="Lipzen A."/>
            <person name="Chen C."/>
            <person name="Yan M."/>
            <person name="Daum C."/>
            <person name="Ng V."/>
            <person name="Clum A."/>
            <person name="Steindorff A."/>
            <person name="Ohm R.A."/>
            <person name="Martin F."/>
            <person name="Silar P."/>
            <person name="Natvig D.O."/>
            <person name="Lalanne C."/>
            <person name="Gautier V."/>
            <person name="Ament-Velasquez S.L."/>
            <person name="Kruys A."/>
            <person name="Hutchinson M.I."/>
            <person name="Powell A.J."/>
            <person name="Barry K."/>
            <person name="Miller A.N."/>
            <person name="Grigoriev I.V."/>
            <person name="Debuchy R."/>
            <person name="Gladieux P."/>
            <person name="Hiltunen Thoren M."/>
            <person name="Johannesson H."/>
        </authorList>
    </citation>
    <scope>NUCLEOTIDE SEQUENCE</scope>
    <source>
        <strain evidence="3">CBS 560.94</strain>
    </source>
</reference>
<dbReference type="EMBL" id="JAUEPP010000010">
    <property type="protein sequence ID" value="KAK3334537.1"/>
    <property type="molecule type" value="Genomic_DNA"/>
</dbReference>
<dbReference type="CDD" id="cd00167">
    <property type="entry name" value="SANT"/>
    <property type="match status" value="1"/>
</dbReference>
<feature type="domain" description="Myb-like" evidence="2">
    <location>
        <begin position="258"/>
        <end position="301"/>
    </location>
</feature>
<protein>
    <recommendedName>
        <fullName evidence="2">Myb-like domain-containing protein</fullName>
    </recommendedName>
</protein>
<dbReference type="GeneID" id="87867453"/>
<proteinExistence type="predicted"/>
<feature type="compositionally biased region" description="Low complexity" evidence="1">
    <location>
        <begin position="107"/>
        <end position="135"/>
    </location>
</feature>
<feature type="compositionally biased region" description="Low complexity" evidence="1">
    <location>
        <begin position="214"/>
        <end position="225"/>
    </location>
</feature>
<feature type="compositionally biased region" description="Gly residues" evidence="1">
    <location>
        <begin position="80"/>
        <end position="92"/>
    </location>
</feature>
<evidence type="ECO:0000313" key="3">
    <source>
        <dbReference type="EMBL" id="KAK3334537.1"/>
    </source>
</evidence>
<dbReference type="AlphaFoldDB" id="A0AAE0J066"/>
<gene>
    <name evidence="3" type="ORF">B0H65DRAFT_565842</name>
</gene>
<dbReference type="InterPro" id="IPR001005">
    <property type="entry name" value="SANT/Myb"/>
</dbReference>
<feature type="compositionally biased region" description="Polar residues" evidence="1">
    <location>
        <begin position="136"/>
        <end position="160"/>
    </location>
</feature>
<feature type="compositionally biased region" description="Low complexity" evidence="1">
    <location>
        <begin position="64"/>
        <end position="79"/>
    </location>
</feature>
<comment type="caution">
    <text evidence="3">The sequence shown here is derived from an EMBL/GenBank/DDBJ whole genome shotgun (WGS) entry which is preliminary data.</text>
</comment>
<feature type="compositionally biased region" description="Basic and acidic residues" evidence="1">
    <location>
        <begin position="468"/>
        <end position="487"/>
    </location>
</feature>
<evidence type="ECO:0000259" key="2">
    <source>
        <dbReference type="PROSITE" id="PS50090"/>
    </source>
</evidence>
<evidence type="ECO:0000313" key="4">
    <source>
        <dbReference type="Proteomes" id="UP001278500"/>
    </source>
</evidence>
<feature type="region of interest" description="Disordered" evidence="1">
    <location>
        <begin position="358"/>
        <end position="382"/>
    </location>
</feature>
<dbReference type="InterPro" id="IPR009057">
    <property type="entry name" value="Homeodomain-like_sf"/>
</dbReference>
<keyword evidence="4" id="KW-1185">Reference proteome</keyword>
<feature type="compositionally biased region" description="Polar residues" evidence="1">
    <location>
        <begin position="192"/>
        <end position="201"/>
    </location>
</feature>
<accession>A0AAE0J066</accession>
<dbReference type="RefSeq" id="XP_062676703.1">
    <property type="nucleotide sequence ID" value="XM_062830299.1"/>
</dbReference>
<feature type="region of interest" description="Disordered" evidence="1">
    <location>
        <begin position="1"/>
        <end position="262"/>
    </location>
</feature>
<dbReference type="Proteomes" id="UP001278500">
    <property type="component" value="Unassembled WGS sequence"/>
</dbReference>
<organism evidence="3 4">
    <name type="scientific">Neurospora tetraspora</name>
    <dbReference type="NCBI Taxonomy" id="94610"/>
    <lineage>
        <taxon>Eukaryota</taxon>
        <taxon>Fungi</taxon>
        <taxon>Dikarya</taxon>
        <taxon>Ascomycota</taxon>
        <taxon>Pezizomycotina</taxon>
        <taxon>Sordariomycetes</taxon>
        <taxon>Sordariomycetidae</taxon>
        <taxon>Sordariales</taxon>
        <taxon>Sordariaceae</taxon>
        <taxon>Neurospora</taxon>
    </lineage>
</organism>
<feature type="compositionally biased region" description="Low complexity" evidence="1">
    <location>
        <begin position="162"/>
        <end position="176"/>
    </location>
</feature>
<sequence length="659" mass="71433">MPKPPSHPRYQAVARSEPYLSSAHRSGGGNNHGGDHGRSGRGSTGRMYHPAGSVSTAGVTSGVPPAQQQSAAPQNFGYGPNTGIGTGSGPGASGMMNPQYGSEFPATTTTSTPRTIPRNFGQQSSPSSSSTYGQSFDSPLQGPNQHNSSPSSAPNFQLTGYQHHQPPLQQPLQHQSLQHHRQHQHQQQQHQSPTIANQNTAHPHPTQFPPQPQSQPQQQHQPPSQSHHHHHHQPSQASPNPPTHNQRPGSPNHNPTTSWTPREDSLLLSSRASHLPWSELQRLHFPGKTANACRKRHERLIEKQQAEEEVDEDRLARIAGEYVRMREELWKGLADRMGMDVKEVEERCLGMGVGRLRVGSRQGGRRRERDGRRHGGGGSYPVVATGTGMGMGMGMGMGVGVGMGGGGILPAQGQHQHGLDGLYGAVADRSRTRTGTSSGNRGPGTRSGAGDARTRTRIEHAATISRTTVDHTSPHIHGDLRPRHDSPAAHATATATNNLSARYAAEPTPTTPSATRSCIRRVSQRTINLDREETDGAIAVAVYVIAIYFRVADDRLEVTVERHVQFRFFSRARASLDAPRYCTPAAHINDHDHNDNWGQVLTGAGRPKDAKMKLIWRTPVPTPPNTTQETLLIDPVSDSAAATLKMATPHKSFARAPAR</sequence>
<dbReference type="SUPFAM" id="SSF46689">
    <property type="entry name" value="Homeodomain-like"/>
    <property type="match status" value="1"/>
</dbReference>
<dbReference type="Gene3D" id="1.10.10.60">
    <property type="entry name" value="Homeodomain-like"/>
    <property type="match status" value="1"/>
</dbReference>
<dbReference type="PROSITE" id="PS50090">
    <property type="entry name" value="MYB_LIKE"/>
    <property type="match status" value="1"/>
</dbReference>
<feature type="compositionally biased region" description="Polar residues" evidence="1">
    <location>
        <begin position="243"/>
        <end position="260"/>
    </location>
</feature>
<feature type="region of interest" description="Disordered" evidence="1">
    <location>
        <begin position="431"/>
        <end position="489"/>
    </location>
</feature>